<name>A0A9P6B3B3_9AGAM</name>
<comment type="caution">
    <text evidence="2">The sequence shown here is derived from an EMBL/GenBank/DDBJ whole genome shotgun (WGS) entry which is preliminary data.</text>
</comment>
<accession>A0A9P6B3B3</accession>
<protein>
    <recommendedName>
        <fullName evidence="4">OsmC-like protein</fullName>
    </recommendedName>
</protein>
<evidence type="ECO:0000256" key="1">
    <source>
        <dbReference type="ARBA" id="ARBA00007378"/>
    </source>
</evidence>
<reference evidence="2" key="1">
    <citation type="journal article" date="2020" name="Nat. Commun.">
        <title>Large-scale genome sequencing of mycorrhizal fungi provides insights into the early evolution of symbiotic traits.</title>
        <authorList>
            <person name="Miyauchi S."/>
            <person name="Kiss E."/>
            <person name="Kuo A."/>
            <person name="Drula E."/>
            <person name="Kohler A."/>
            <person name="Sanchez-Garcia M."/>
            <person name="Morin E."/>
            <person name="Andreopoulos B."/>
            <person name="Barry K.W."/>
            <person name="Bonito G."/>
            <person name="Buee M."/>
            <person name="Carver A."/>
            <person name="Chen C."/>
            <person name="Cichocki N."/>
            <person name="Clum A."/>
            <person name="Culley D."/>
            <person name="Crous P.W."/>
            <person name="Fauchery L."/>
            <person name="Girlanda M."/>
            <person name="Hayes R.D."/>
            <person name="Keri Z."/>
            <person name="LaButti K."/>
            <person name="Lipzen A."/>
            <person name="Lombard V."/>
            <person name="Magnuson J."/>
            <person name="Maillard F."/>
            <person name="Murat C."/>
            <person name="Nolan M."/>
            <person name="Ohm R.A."/>
            <person name="Pangilinan J."/>
            <person name="Pereira M.F."/>
            <person name="Perotto S."/>
            <person name="Peter M."/>
            <person name="Pfister S."/>
            <person name="Riley R."/>
            <person name="Sitrit Y."/>
            <person name="Stielow J.B."/>
            <person name="Szollosi G."/>
            <person name="Zifcakova L."/>
            <person name="Stursova M."/>
            <person name="Spatafora J.W."/>
            <person name="Tedersoo L."/>
            <person name="Vaario L.M."/>
            <person name="Yamada A."/>
            <person name="Yan M."/>
            <person name="Wang P."/>
            <person name="Xu J."/>
            <person name="Bruns T."/>
            <person name="Baldrian P."/>
            <person name="Vilgalys R."/>
            <person name="Dunand C."/>
            <person name="Henrissat B."/>
            <person name="Grigoriev I.V."/>
            <person name="Hibbett D."/>
            <person name="Nagy L.G."/>
            <person name="Martin F.M."/>
        </authorList>
    </citation>
    <scope>NUCLEOTIDE SEQUENCE</scope>
    <source>
        <strain evidence="2">UP504</strain>
    </source>
</reference>
<dbReference type="InterPro" id="IPR019953">
    <property type="entry name" value="OHR"/>
</dbReference>
<dbReference type="Pfam" id="PF02566">
    <property type="entry name" value="OsmC"/>
    <property type="match status" value="1"/>
</dbReference>
<dbReference type="InterPro" id="IPR015946">
    <property type="entry name" value="KH_dom-like_a/b"/>
</dbReference>
<evidence type="ECO:0000313" key="2">
    <source>
        <dbReference type="EMBL" id="KAF9516689.1"/>
    </source>
</evidence>
<dbReference type="InterPro" id="IPR003718">
    <property type="entry name" value="OsmC/Ohr_fam"/>
</dbReference>
<dbReference type="PANTHER" id="PTHR33797">
    <property type="entry name" value="ORGANIC HYDROPEROXIDE RESISTANCE PROTEIN-LIKE"/>
    <property type="match status" value="1"/>
</dbReference>
<sequence length="164" mass="17115">MSALLRHTPRLPVFARLAPRTLQKRGLLTLKDYKYTAHATASGAGRNGNVVSNDGSASPLDLKLSMPSALGGDGKGVNPEQLFASGYASCFLGALQAVAAQRGVHDAAKDAQINVSVHLGTQAGFGIAVDINVTGVADHELVQRAHEASHRTSGVECARFTNIT</sequence>
<dbReference type="NCBIfam" id="TIGR03561">
    <property type="entry name" value="organ_hyd_perox"/>
    <property type="match status" value="1"/>
</dbReference>
<dbReference type="GO" id="GO:0006979">
    <property type="term" value="P:response to oxidative stress"/>
    <property type="evidence" value="ECO:0007669"/>
    <property type="project" value="InterPro"/>
</dbReference>
<dbReference type="OrthoDB" id="60422at2759"/>
<dbReference type="SUPFAM" id="SSF82784">
    <property type="entry name" value="OsmC-like"/>
    <property type="match status" value="1"/>
</dbReference>
<comment type="similarity">
    <text evidence="1">Belongs to the OsmC/Ohr family.</text>
</comment>
<evidence type="ECO:0008006" key="4">
    <source>
        <dbReference type="Google" id="ProtNLM"/>
    </source>
</evidence>
<proteinExistence type="inferred from homology"/>
<dbReference type="Gene3D" id="3.30.300.20">
    <property type="match status" value="1"/>
</dbReference>
<evidence type="ECO:0000313" key="3">
    <source>
        <dbReference type="Proteomes" id="UP000886523"/>
    </source>
</evidence>
<dbReference type="EMBL" id="MU128937">
    <property type="protein sequence ID" value="KAF9516689.1"/>
    <property type="molecule type" value="Genomic_DNA"/>
</dbReference>
<dbReference type="PANTHER" id="PTHR33797:SF2">
    <property type="entry name" value="ORGANIC HYDROPEROXIDE RESISTANCE PROTEIN-LIKE"/>
    <property type="match status" value="1"/>
</dbReference>
<dbReference type="Gene3D" id="2.20.25.10">
    <property type="match status" value="1"/>
</dbReference>
<dbReference type="Proteomes" id="UP000886523">
    <property type="component" value="Unassembled WGS sequence"/>
</dbReference>
<dbReference type="InterPro" id="IPR036102">
    <property type="entry name" value="OsmC/Ohrsf"/>
</dbReference>
<gene>
    <name evidence="2" type="ORF">BS47DRAFT_1340582</name>
</gene>
<dbReference type="AlphaFoldDB" id="A0A9P6B3B3"/>
<organism evidence="2 3">
    <name type="scientific">Hydnum rufescens UP504</name>
    <dbReference type="NCBI Taxonomy" id="1448309"/>
    <lineage>
        <taxon>Eukaryota</taxon>
        <taxon>Fungi</taxon>
        <taxon>Dikarya</taxon>
        <taxon>Basidiomycota</taxon>
        <taxon>Agaricomycotina</taxon>
        <taxon>Agaricomycetes</taxon>
        <taxon>Cantharellales</taxon>
        <taxon>Hydnaceae</taxon>
        <taxon>Hydnum</taxon>
    </lineage>
</organism>
<keyword evidence="3" id="KW-1185">Reference proteome</keyword>